<sequence length="36" mass="4223">MKLQNYNLKEENTTLESMLEDAKKLAEYFEALPDSD</sequence>
<reference evidence="1" key="1">
    <citation type="submission" date="2021-06" db="EMBL/GenBank/DDBJ databases">
        <authorList>
            <person name="Hodson N. C."/>
            <person name="Mongue J. A."/>
            <person name="Jaron S. K."/>
        </authorList>
    </citation>
    <scope>NUCLEOTIDE SEQUENCE</scope>
</reference>
<dbReference type="OrthoDB" id="10043826at2759"/>
<comment type="caution">
    <text evidence="1">The sequence shown here is derived from an EMBL/GenBank/DDBJ whole genome shotgun (WGS) entry which is preliminary data.</text>
</comment>
<accession>A0A8J2NGD4</accession>
<dbReference type="Proteomes" id="UP000708208">
    <property type="component" value="Unassembled WGS sequence"/>
</dbReference>
<name>A0A8J2NGD4_9HEXA</name>
<keyword evidence="2" id="KW-1185">Reference proteome</keyword>
<evidence type="ECO:0000313" key="1">
    <source>
        <dbReference type="EMBL" id="CAG7653089.1"/>
    </source>
</evidence>
<organism evidence="1 2">
    <name type="scientific">Allacma fusca</name>
    <dbReference type="NCBI Taxonomy" id="39272"/>
    <lineage>
        <taxon>Eukaryota</taxon>
        <taxon>Metazoa</taxon>
        <taxon>Ecdysozoa</taxon>
        <taxon>Arthropoda</taxon>
        <taxon>Hexapoda</taxon>
        <taxon>Collembola</taxon>
        <taxon>Symphypleona</taxon>
        <taxon>Sminthuridae</taxon>
        <taxon>Allacma</taxon>
    </lineage>
</organism>
<evidence type="ECO:0000313" key="2">
    <source>
        <dbReference type="Proteomes" id="UP000708208"/>
    </source>
</evidence>
<protein>
    <submittedName>
        <fullName evidence="1">Uncharacterized protein</fullName>
    </submittedName>
</protein>
<feature type="non-terminal residue" evidence="1">
    <location>
        <position position="1"/>
    </location>
</feature>
<proteinExistence type="predicted"/>
<dbReference type="AlphaFoldDB" id="A0A8J2NGD4"/>
<gene>
    <name evidence="1" type="ORF">AFUS01_LOCUS835</name>
</gene>
<dbReference type="EMBL" id="CAJVCH010004375">
    <property type="protein sequence ID" value="CAG7653089.1"/>
    <property type="molecule type" value="Genomic_DNA"/>
</dbReference>